<comment type="similarity">
    <text evidence="2 17">Belongs to the UppP family.</text>
</comment>
<dbReference type="PANTHER" id="PTHR30622:SF2">
    <property type="entry name" value="UNDECAPRENYL-DIPHOSPHATASE"/>
    <property type="match status" value="1"/>
</dbReference>
<proteinExistence type="inferred from homology"/>
<evidence type="ECO:0000256" key="5">
    <source>
        <dbReference type="ARBA" id="ARBA00022475"/>
    </source>
</evidence>
<feature type="transmembrane region" description="Helical" evidence="17">
    <location>
        <begin position="90"/>
        <end position="110"/>
    </location>
</feature>
<gene>
    <name evidence="17" type="primary">uppP</name>
    <name evidence="18" type="ORF">CfP315_0575</name>
</gene>
<reference evidence="18" key="1">
    <citation type="journal article" date="2023" name="ISME J.">
        <title>Emergence of putative energy parasites within Clostridia revealed by genome analysis of a novel endosymbiotic clade.</title>
        <authorList>
            <person name="Takahashi K."/>
            <person name="Kuwahara H."/>
            <person name="Horikawa Y."/>
            <person name="Izawa K."/>
            <person name="Kato D."/>
            <person name="Inagaki T."/>
            <person name="Yuki M."/>
            <person name="Ohkuma M."/>
            <person name="Hongoh Y."/>
        </authorList>
    </citation>
    <scope>NUCLEOTIDE SEQUENCE</scope>
    <source>
        <strain evidence="18">CfP3-15</strain>
    </source>
</reference>
<evidence type="ECO:0000256" key="7">
    <source>
        <dbReference type="ARBA" id="ARBA00022801"/>
    </source>
</evidence>
<dbReference type="InterPro" id="IPR003824">
    <property type="entry name" value="UppP"/>
</dbReference>
<name>A0AA48KYL9_9FIRM</name>
<evidence type="ECO:0000256" key="6">
    <source>
        <dbReference type="ARBA" id="ARBA00022692"/>
    </source>
</evidence>
<evidence type="ECO:0000256" key="15">
    <source>
        <dbReference type="ARBA" id="ARBA00032932"/>
    </source>
</evidence>
<dbReference type="PANTHER" id="PTHR30622">
    <property type="entry name" value="UNDECAPRENYL-DIPHOSPHATASE"/>
    <property type="match status" value="1"/>
</dbReference>
<evidence type="ECO:0000256" key="11">
    <source>
        <dbReference type="ARBA" id="ARBA00023136"/>
    </source>
</evidence>
<keyword evidence="9 17" id="KW-0573">Peptidoglycan synthesis</keyword>
<feature type="transmembrane region" description="Helical" evidence="17">
    <location>
        <begin position="203"/>
        <end position="224"/>
    </location>
</feature>
<dbReference type="GO" id="GO:0008360">
    <property type="term" value="P:regulation of cell shape"/>
    <property type="evidence" value="ECO:0007669"/>
    <property type="project" value="UniProtKB-KW"/>
</dbReference>
<dbReference type="HAMAP" id="MF_01006">
    <property type="entry name" value="Undec_diphosphatase"/>
    <property type="match status" value="1"/>
</dbReference>
<feature type="transmembrane region" description="Helical" evidence="17">
    <location>
        <begin position="265"/>
        <end position="281"/>
    </location>
</feature>
<feature type="transmembrane region" description="Helical" evidence="17">
    <location>
        <begin position="57"/>
        <end position="78"/>
    </location>
</feature>
<comment type="catalytic activity">
    <reaction evidence="16 17">
        <text>di-trans,octa-cis-undecaprenyl diphosphate + H2O = di-trans,octa-cis-undecaprenyl phosphate + phosphate + H(+)</text>
        <dbReference type="Rhea" id="RHEA:28094"/>
        <dbReference type="ChEBI" id="CHEBI:15377"/>
        <dbReference type="ChEBI" id="CHEBI:15378"/>
        <dbReference type="ChEBI" id="CHEBI:43474"/>
        <dbReference type="ChEBI" id="CHEBI:58405"/>
        <dbReference type="ChEBI" id="CHEBI:60392"/>
        <dbReference type="EC" id="3.6.1.27"/>
    </reaction>
</comment>
<dbReference type="KEGG" id="ips:CfP315_0575"/>
<comment type="miscellaneous">
    <text evidence="17">Bacitracin is thought to be involved in the inhibition of peptidoglycan synthesis by sequestering undecaprenyl diphosphate, thereby reducing the pool of lipid carrier available.</text>
</comment>
<dbReference type="GO" id="GO:0050380">
    <property type="term" value="F:undecaprenyl-diphosphatase activity"/>
    <property type="evidence" value="ECO:0007669"/>
    <property type="project" value="UniProtKB-UniRule"/>
</dbReference>
<evidence type="ECO:0000256" key="14">
    <source>
        <dbReference type="ARBA" id="ARBA00032707"/>
    </source>
</evidence>
<dbReference type="GO" id="GO:0005886">
    <property type="term" value="C:plasma membrane"/>
    <property type="evidence" value="ECO:0007669"/>
    <property type="project" value="UniProtKB-SubCell"/>
</dbReference>
<evidence type="ECO:0000256" key="8">
    <source>
        <dbReference type="ARBA" id="ARBA00022960"/>
    </source>
</evidence>
<dbReference type="GO" id="GO:0009252">
    <property type="term" value="P:peptidoglycan biosynthetic process"/>
    <property type="evidence" value="ECO:0007669"/>
    <property type="project" value="UniProtKB-KW"/>
</dbReference>
<keyword evidence="5 17" id="KW-1003">Cell membrane</keyword>
<keyword evidence="6 17" id="KW-0812">Transmembrane</keyword>
<evidence type="ECO:0000256" key="1">
    <source>
        <dbReference type="ARBA" id="ARBA00004651"/>
    </source>
</evidence>
<evidence type="ECO:0000256" key="17">
    <source>
        <dbReference type="HAMAP-Rule" id="MF_01006"/>
    </source>
</evidence>
<organism evidence="18">
    <name type="scientific">Candidatus Improbicoccus pseudotrichonymphae</name>
    <dbReference type="NCBI Taxonomy" id="3033792"/>
    <lineage>
        <taxon>Bacteria</taxon>
        <taxon>Bacillati</taxon>
        <taxon>Bacillota</taxon>
        <taxon>Clostridia</taxon>
        <taxon>Candidatus Improbicoccus</taxon>
    </lineage>
</organism>
<evidence type="ECO:0000256" key="16">
    <source>
        <dbReference type="ARBA" id="ARBA00047594"/>
    </source>
</evidence>
<feature type="transmembrane region" description="Helical" evidence="17">
    <location>
        <begin position="162"/>
        <end position="183"/>
    </location>
</feature>
<keyword evidence="8 17" id="KW-0133">Cell shape</keyword>
<protein>
    <recommendedName>
        <fullName evidence="4 17">Undecaprenyl-diphosphatase</fullName>
        <ecNumber evidence="3 17">3.6.1.27</ecNumber>
    </recommendedName>
    <alternativeName>
        <fullName evidence="15 17">Bacitracin resistance protein</fullName>
    </alternativeName>
    <alternativeName>
        <fullName evidence="14 17">Undecaprenyl pyrophosphate phosphatase</fullName>
    </alternativeName>
</protein>
<keyword evidence="13 17" id="KW-0961">Cell wall biogenesis/degradation</keyword>
<feature type="transmembrane region" description="Helical" evidence="17">
    <location>
        <begin position="236"/>
        <end position="259"/>
    </location>
</feature>
<dbReference type="EC" id="3.6.1.27" evidence="3 17"/>
<dbReference type="EMBL" id="AP027924">
    <property type="protein sequence ID" value="BED92007.1"/>
    <property type="molecule type" value="Genomic_DNA"/>
</dbReference>
<dbReference type="Pfam" id="PF02673">
    <property type="entry name" value="BacA"/>
    <property type="match status" value="1"/>
</dbReference>
<feature type="transmembrane region" description="Helical" evidence="17">
    <location>
        <begin position="130"/>
        <end position="150"/>
    </location>
</feature>
<evidence type="ECO:0000256" key="2">
    <source>
        <dbReference type="ARBA" id="ARBA00010621"/>
    </source>
</evidence>
<accession>A0AA48KYL9</accession>
<evidence type="ECO:0000256" key="13">
    <source>
        <dbReference type="ARBA" id="ARBA00023316"/>
    </source>
</evidence>
<dbReference type="GO" id="GO:0046677">
    <property type="term" value="P:response to antibiotic"/>
    <property type="evidence" value="ECO:0007669"/>
    <property type="project" value="UniProtKB-UniRule"/>
</dbReference>
<comment type="function">
    <text evidence="17">Catalyzes the dephosphorylation of undecaprenyl diphosphate (UPP). Confers resistance to bacitracin.</text>
</comment>
<evidence type="ECO:0000313" key="18">
    <source>
        <dbReference type="EMBL" id="BED92007.1"/>
    </source>
</evidence>
<comment type="subcellular location">
    <subcellularLocation>
        <location evidence="1 17">Cell membrane</location>
        <topology evidence="1 17">Multi-pass membrane protein</topology>
    </subcellularLocation>
</comment>
<keyword evidence="12 17" id="KW-0046">Antibiotic resistance</keyword>
<evidence type="ECO:0000256" key="4">
    <source>
        <dbReference type="ARBA" id="ARBA00021581"/>
    </source>
</evidence>
<evidence type="ECO:0000256" key="9">
    <source>
        <dbReference type="ARBA" id="ARBA00022984"/>
    </source>
</evidence>
<evidence type="ECO:0000256" key="10">
    <source>
        <dbReference type="ARBA" id="ARBA00022989"/>
    </source>
</evidence>
<dbReference type="Proteomes" id="UP001337580">
    <property type="component" value="Chromosome"/>
</dbReference>
<dbReference type="AlphaFoldDB" id="A0AA48KYL9"/>
<evidence type="ECO:0000256" key="3">
    <source>
        <dbReference type="ARBA" id="ARBA00012374"/>
    </source>
</evidence>
<evidence type="ECO:0000256" key="12">
    <source>
        <dbReference type="ARBA" id="ARBA00023251"/>
    </source>
</evidence>
<dbReference type="GO" id="GO:0071555">
    <property type="term" value="P:cell wall organization"/>
    <property type="evidence" value="ECO:0007669"/>
    <property type="project" value="UniProtKB-KW"/>
</dbReference>
<keyword evidence="7 17" id="KW-0378">Hydrolase</keyword>
<sequence>MNIFEAVVQGTIQGLTEFLPISSSGHLAIFQYFLNIQENNLIFNVALHIGTLISVVLVYRGIIFEFIYSFFVFIVNFFKFKKDTKEHNSFVTLFISCLPLFLLFFKIPYFDITLKDIAKNNTQPENLFNVGLSLIITSVFLITGAVVFRFKKVFLKDGIKKITYKDSIIIGLVQLFAAIFPGLSRSGSTFSTGIILGIERTTAVDFSFLMSIPTIIAAALLELLEIKSNKISLDSGIFLTGITVSAITGIVSIVFLKWLLKNNKTWIFALYTLLLGIILTIV</sequence>
<keyword evidence="10 17" id="KW-1133">Transmembrane helix</keyword>
<keyword evidence="11 17" id="KW-0472">Membrane</keyword>